<proteinExistence type="predicted"/>
<dbReference type="Pfam" id="PF03033">
    <property type="entry name" value="Glyco_transf_28"/>
    <property type="match status" value="1"/>
</dbReference>
<name>A0A317Z1M7_STAPS</name>
<dbReference type="GO" id="GO:0005975">
    <property type="term" value="P:carbohydrate metabolic process"/>
    <property type="evidence" value="ECO:0007669"/>
    <property type="project" value="InterPro"/>
</dbReference>
<comment type="caution">
    <text evidence="2">The sequence shown here is derived from an EMBL/GenBank/DDBJ whole genome shotgun (WGS) entry which is preliminary data.</text>
</comment>
<sequence>MTVFTPTILLCAGGTGGHLFPAESLAHALRARRIRVALA</sequence>
<dbReference type="EMBL" id="QEIV01002769">
    <property type="protein sequence ID" value="PWZ92037.1"/>
    <property type="molecule type" value="Genomic_DNA"/>
</dbReference>
<feature type="non-terminal residue" evidence="2">
    <location>
        <position position="39"/>
    </location>
</feature>
<dbReference type="Gene3D" id="3.40.50.2000">
    <property type="entry name" value="Glycogen Phosphorylase B"/>
    <property type="match status" value="1"/>
</dbReference>
<reference evidence="2 3" key="1">
    <citation type="journal article" date="2018" name="Vet. Microbiol.">
        <title>Clonal diversity and geographic distribution of methicillin-resistant Staphylococcus pseudintermedius from Australian animals: Discovery of novel sequence types.</title>
        <authorList>
            <person name="Worthing K.A."/>
            <person name="Abraham S."/>
            <person name="Coombs G.W."/>
            <person name="Pang S."/>
            <person name="Saputra S."/>
            <person name="Jordan D."/>
            <person name="Trott D.J."/>
            <person name="Norris J.M."/>
        </authorList>
    </citation>
    <scope>NUCLEOTIDE SEQUENCE [LARGE SCALE GENOMIC DNA]</scope>
    <source>
        <strain evidence="2 3">ST71 3</strain>
    </source>
</reference>
<dbReference type="GO" id="GO:0016758">
    <property type="term" value="F:hexosyltransferase activity"/>
    <property type="evidence" value="ECO:0007669"/>
    <property type="project" value="InterPro"/>
</dbReference>
<evidence type="ECO:0000259" key="1">
    <source>
        <dbReference type="Pfam" id="PF03033"/>
    </source>
</evidence>
<accession>A0A317Z1M7</accession>
<dbReference type="GO" id="GO:1901137">
    <property type="term" value="P:carbohydrate derivative biosynthetic process"/>
    <property type="evidence" value="ECO:0007669"/>
    <property type="project" value="UniProtKB-ARBA"/>
</dbReference>
<feature type="domain" description="Glycosyltransferase family 28 N-terminal" evidence="1">
    <location>
        <begin position="8"/>
        <end position="38"/>
    </location>
</feature>
<keyword evidence="2" id="KW-0808">Transferase</keyword>
<gene>
    <name evidence="2" type="ORF">DD924_21075</name>
</gene>
<dbReference type="AlphaFoldDB" id="A0A317Z1M7"/>
<dbReference type="InterPro" id="IPR004276">
    <property type="entry name" value="GlycoTrans_28_N"/>
</dbReference>
<protein>
    <submittedName>
        <fullName evidence="2">UDP-N-acetylglucosamine--N-acetylmuramyl-(Pentapeptide) pyrophosphoryl-undecaprenol N-acetylglucosamine transferase</fullName>
    </submittedName>
</protein>
<organism evidence="2 3">
    <name type="scientific">Staphylococcus pseudintermedius</name>
    <dbReference type="NCBI Taxonomy" id="283734"/>
    <lineage>
        <taxon>Bacteria</taxon>
        <taxon>Bacillati</taxon>
        <taxon>Bacillota</taxon>
        <taxon>Bacilli</taxon>
        <taxon>Bacillales</taxon>
        <taxon>Staphylococcaceae</taxon>
        <taxon>Staphylococcus</taxon>
        <taxon>Staphylococcus intermedius group</taxon>
    </lineage>
</organism>
<evidence type="ECO:0000313" key="2">
    <source>
        <dbReference type="EMBL" id="PWZ92037.1"/>
    </source>
</evidence>
<dbReference type="SUPFAM" id="SSF53756">
    <property type="entry name" value="UDP-Glycosyltransferase/glycogen phosphorylase"/>
    <property type="match status" value="1"/>
</dbReference>
<evidence type="ECO:0000313" key="3">
    <source>
        <dbReference type="Proteomes" id="UP000246351"/>
    </source>
</evidence>
<dbReference type="Proteomes" id="UP000246351">
    <property type="component" value="Unassembled WGS sequence"/>
</dbReference>